<dbReference type="Pfam" id="PF05107">
    <property type="entry name" value="Cas_Cas7"/>
    <property type="match status" value="1"/>
</dbReference>
<evidence type="ECO:0000313" key="2">
    <source>
        <dbReference type="EMBL" id="HIT58924.1"/>
    </source>
</evidence>
<gene>
    <name evidence="2" type="primary">cas7c</name>
    <name evidence="2" type="ORF">IAC39_04355</name>
</gene>
<dbReference type="InterPro" id="IPR013418">
    <property type="entry name" value="CRISPR-assoc_prot_Cas7/Csd2"/>
</dbReference>
<dbReference type="EMBL" id="DVLL01000017">
    <property type="protein sequence ID" value="HIT58924.1"/>
    <property type="molecule type" value="Genomic_DNA"/>
</dbReference>
<evidence type="ECO:0000256" key="1">
    <source>
        <dbReference type="SAM" id="MobiDB-lite"/>
    </source>
</evidence>
<dbReference type="NCBIfam" id="TIGR02589">
    <property type="entry name" value="cas_Csd2"/>
    <property type="match status" value="1"/>
</dbReference>
<reference evidence="2" key="1">
    <citation type="submission" date="2020-10" db="EMBL/GenBank/DDBJ databases">
        <authorList>
            <person name="Gilroy R."/>
        </authorList>
    </citation>
    <scope>NUCLEOTIDE SEQUENCE</scope>
    <source>
        <strain evidence="2">CHK33-4379</strain>
    </source>
</reference>
<dbReference type="AlphaFoldDB" id="A0A9D1GTT9"/>
<dbReference type="Proteomes" id="UP000824136">
    <property type="component" value="Unassembled WGS sequence"/>
</dbReference>
<comment type="caution">
    <text evidence="2">The sequence shown here is derived from an EMBL/GenBank/DDBJ whole genome shotgun (WGS) entry which is preliminary data.</text>
</comment>
<dbReference type="GO" id="GO:0043571">
    <property type="term" value="P:maintenance of CRISPR repeat elements"/>
    <property type="evidence" value="ECO:0007669"/>
    <property type="project" value="InterPro"/>
</dbReference>
<reference evidence="2" key="2">
    <citation type="journal article" date="2021" name="PeerJ">
        <title>Extensive microbial diversity within the chicken gut microbiome revealed by metagenomics and culture.</title>
        <authorList>
            <person name="Gilroy R."/>
            <person name="Ravi A."/>
            <person name="Getino M."/>
            <person name="Pursley I."/>
            <person name="Horton D.L."/>
            <person name="Alikhan N.F."/>
            <person name="Baker D."/>
            <person name="Gharbi K."/>
            <person name="Hall N."/>
            <person name="Watson M."/>
            <person name="Adriaenssens E.M."/>
            <person name="Foster-Nyarko E."/>
            <person name="Jarju S."/>
            <person name="Secka A."/>
            <person name="Antonio M."/>
            <person name="Oren A."/>
            <person name="Chaudhuri R.R."/>
            <person name="La Ragione R."/>
            <person name="Hildebrand F."/>
            <person name="Pallen M.J."/>
        </authorList>
    </citation>
    <scope>NUCLEOTIDE SEQUENCE</scope>
    <source>
        <strain evidence="2">CHK33-4379</strain>
    </source>
</reference>
<accession>A0A9D1GTT9</accession>
<evidence type="ECO:0000313" key="3">
    <source>
        <dbReference type="Proteomes" id="UP000824136"/>
    </source>
</evidence>
<feature type="region of interest" description="Disordered" evidence="1">
    <location>
        <begin position="281"/>
        <end position="301"/>
    </location>
</feature>
<protein>
    <submittedName>
        <fullName evidence="2">Type I-C CRISPR-associated protein Cas7/Csd2</fullName>
    </submittedName>
</protein>
<sequence length="301" mass="32938">MEALVNKIDFALVFTVHNANPNGDPIDGNRPRTTYDGKGEVSDVCLKRKIRNRLIDAGCQVFVQSDERRAPGDECRSLRDRADSVAALVDCTKQIKAKKATREDYAKIACETWIDVRSFGQVFAFKDGKKDKENKNDDEGSSDAVSIGVRGPVSIQSAFSIAPVNVITSQITKSVNLETGADPDKKGGDTMGSKHRVDFGVYVTYGSINTQLAQKTGFSHDDAEKIKEAMRSLFENDESAARPAGSMEVVKLLWWEHNCPMGQYSSAKVHRTLKVECDESGNVSVSTDDLPGLTPEVIDGN</sequence>
<dbReference type="InterPro" id="IPR006482">
    <property type="entry name" value="Cas7_Csh2/Csh2"/>
</dbReference>
<name>A0A9D1GTT9_9FIRM</name>
<organism evidence="2 3">
    <name type="scientific">Candidatus Faeciplasma pullistercoris</name>
    <dbReference type="NCBI Taxonomy" id="2840800"/>
    <lineage>
        <taxon>Bacteria</taxon>
        <taxon>Bacillati</taxon>
        <taxon>Bacillota</taxon>
        <taxon>Clostridia</taxon>
        <taxon>Eubacteriales</taxon>
        <taxon>Oscillospiraceae</taxon>
        <taxon>Oscillospiraceae incertae sedis</taxon>
        <taxon>Candidatus Faeciplasma</taxon>
    </lineage>
</organism>
<dbReference type="NCBIfam" id="TIGR01595">
    <property type="entry name" value="cas_CT1132"/>
    <property type="match status" value="1"/>
</dbReference>
<proteinExistence type="predicted"/>